<evidence type="ECO:0000256" key="2">
    <source>
        <dbReference type="ARBA" id="ARBA00022614"/>
    </source>
</evidence>
<keyword evidence="3" id="KW-0677">Repeat</keyword>
<accession>A0ABP0GEN1</accession>
<dbReference type="SUPFAM" id="SSF52047">
    <property type="entry name" value="RNI-like"/>
    <property type="match status" value="1"/>
</dbReference>
<dbReference type="EMBL" id="CAWYQH010000108">
    <property type="protein sequence ID" value="CAK8688620.1"/>
    <property type="molecule type" value="Genomic_DNA"/>
</dbReference>
<sequence>MKREHSFSNSYGQCTLCGNHGRHINMDYENDIYPVTNGVIHLNQSLTFRDYVMYAATCRLCNVIYMKKLNLRDNNLGDDGASHISTCLSKFEELNIGRCNIRASGIKSISDAISNLPEPIKKINISNNILGDDGASHISTCLSKIEELHIGRCKISASGIKSISDAISKLPEPMKKLVLSGNNLRDDGASHISTCLSKIEELDIGECKISVSGIKSISDAISKLPEPVTNHLRDHYQAQARHQAECLRRLVEVGKLMNIDKKDSTHLMTKMNGTIIPLSRVLSCA</sequence>
<dbReference type="Gene3D" id="3.80.10.10">
    <property type="entry name" value="Ribonuclease Inhibitor"/>
    <property type="match status" value="1"/>
</dbReference>
<dbReference type="Proteomes" id="UP001642483">
    <property type="component" value="Unassembled WGS sequence"/>
</dbReference>
<comment type="caution">
    <text evidence="4">The sequence shown here is derived from an EMBL/GenBank/DDBJ whole genome shotgun (WGS) entry which is preliminary data.</text>
</comment>
<dbReference type="InterPro" id="IPR027038">
    <property type="entry name" value="RanGap"/>
</dbReference>
<organism evidence="4 5">
    <name type="scientific">Clavelina lepadiformis</name>
    <name type="common">Light-bulb sea squirt</name>
    <name type="synonym">Ascidia lepadiformis</name>
    <dbReference type="NCBI Taxonomy" id="159417"/>
    <lineage>
        <taxon>Eukaryota</taxon>
        <taxon>Metazoa</taxon>
        <taxon>Chordata</taxon>
        <taxon>Tunicata</taxon>
        <taxon>Ascidiacea</taxon>
        <taxon>Aplousobranchia</taxon>
        <taxon>Clavelinidae</taxon>
        <taxon>Clavelina</taxon>
    </lineage>
</organism>
<dbReference type="InterPro" id="IPR001611">
    <property type="entry name" value="Leu-rich_rpt"/>
</dbReference>
<gene>
    <name evidence="4" type="ORF">CVLEPA_LOCUS20615</name>
</gene>
<dbReference type="SMART" id="SM00368">
    <property type="entry name" value="LRR_RI"/>
    <property type="match status" value="4"/>
</dbReference>
<evidence type="ECO:0000313" key="4">
    <source>
        <dbReference type="EMBL" id="CAK8688620.1"/>
    </source>
</evidence>
<dbReference type="PANTHER" id="PTHR24113">
    <property type="entry name" value="RAN GTPASE-ACTIVATING PROTEIN 1"/>
    <property type="match status" value="1"/>
</dbReference>
<dbReference type="Pfam" id="PF13516">
    <property type="entry name" value="LRR_6"/>
    <property type="match status" value="5"/>
</dbReference>
<reference evidence="4 5" key="1">
    <citation type="submission" date="2024-02" db="EMBL/GenBank/DDBJ databases">
        <authorList>
            <person name="Daric V."/>
            <person name="Darras S."/>
        </authorList>
    </citation>
    <scope>NUCLEOTIDE SEQUENCE [LARGE SCALE GENOMIC DNA]</scope>
</reference>
<dbReference type="InterPro" id="IPR032675">
    <property type="entry name" value="LRR_dom_sf"/>
</dbReference>
<evidence type="ECO:0000313" key="5">
    <source>
        <dbReference type="Proteomes" id="UP001642483"/>
    </source>
</evidence>
<name>A0ABP0GEN1_CLALP</name>
<keyword evidence="5" id="KW-1185">Reference proteome</keyword>
<proteinExistence type="predicted"/>
<dbReference type="PANTHER" id="PTHR24113:SF12">
    <property type="entry name" value="RAN GTPASE-ACTIVATING PROTEIN 1"/>
    <property type="match status" value="1"/>
</dbReference>
<evidence type="ECO:0000256" key="3">
    <source>
        <dbReference type="ARBA" id="ARBA00022737"/>
    </source>
</evidence>
<keyword evidence="2" id="KW-0433">Leucine-rich repeat</keyword>
<evidence type="ECO:0008006" key="6">
    <source>
        <dbReference type="Google" id="ProtNLM"/>
    </source>
</evidence>
<protein>
    <recommendedName>
        <fullName evidence="6">RNI-like protein</fullName>
    </recommendedName>
</protein>
<evidence type="ECO:0000256" key="1">
    <source>
        <dbReference type="ARBA" id="ARBA00022468"/>
    </source>
</evidence>
<keyword evidence="1" id="KW-0343">GTPase activation</keyword>